<gene>
    <name evidence="4" type="ORF">GU927_010610</name>
</gene>
<organism evidence="4 5">
    <name type="scientific">Paragemmobacter amnigenus</name>
    <dbReference type="NCBI Taxonomy" id="2852097"/>
    <lineage>
        <taxon>Bacteria</taxon>
        <taxon>Pseudomonadati</taxon>
        <taxon>Pseudomonadota</taxon>
        <taxon>Alphaproteobacteria</taxon>
        <taxon>Rhodobacterales</taxon>
        <taxon>Paracoccaceae</taxon>
        <taxon>Paragemmobacter</taxon>
    </lineage>
</organism>
<accession>A0ABS6J4X4</accession>
<evidence type="ECO:0000313" key="4">
    <source>
        <dbReference type="EMBL" id="MBU9698296.1"/>
    </source>
</evidence>
<proteinExistence type="inferred from homology"/>
<evidence type="ECO:0000259" key="3">
    <source>
        <dbReference type="Pfam" id="PF18912"/>
    </source>
</evidence>
<protein>
    <submittedName>
        <fullName evidence="4">ComF family protein</fullName>
    </submittedName>
</protein>
<keyword evidence="5" id="KW-1185">Reference proteome</keyword>
<feature type="domain" description="Double zinc ribbon" evidence="3">
    <location>
        <begin position="1"/>
        <end position="57"/>
    </location>
</feature>
<comment type="similarity">
    <text evidence="1">Belongs to the ComF/GntX family.</text>
</comment>
<dbReference type="Pfam" id="PF18912">
    <property type="entry name" value="DZR_2"/>
    <property type="match status" value="1"/>
</dbReference>
<dbReference type="InterPro" id="IPR044005">
    <property type="entry name" value="DZR_2"/>
</dbReference>
<dbReference type="Proteomes" id="UP000731907">
    <property type="component" value="Unassembled WGS sequence"/>
</dbReference>
<dbReference type="InterPro" id="IPR000836">
    <property type="entry name" value="PRTase_dom"/>
</dbReference>
<evidence type="ECO:0000313" key="5">
    <source>
        <dbReference type="Proteomes" id="UP000731907"/>
    </source>
</evidence>
<evidence type="ECO:0000256" key="1">
    <source>
        <dbReference type="ARBA" id="ARBA00008007"/>
    </source>
</evidence>
<dbReference type="SUPFAM" id="SSF53271">
    <property type="entry name" value="PRTase-like"/>
    <property type="match status" value="1"/>
</dbReference>
<dbReference type="Pfam" id="PF00156">
    <property type="entry name" value="Pribosyltran"/>
    <property type="match status" value="1"/>
</dbReference>
<dbReference type="InterPro" id="IPR051910">
    <property type="entry name" value="ComF/GntX_DNA_util-trans"/>
</dbReference>
<reference evidence="4 5" key="1">
    <citation type="submission" date="2021-06" db="EMBL/GenBank/DDBJ databases">
        <title>Rhodobacteraceae bacterium strain HSP-20.</title>
        <authorList>
            <person name="Chen W.-M."/>
        </authorList>
    </citation>
    <scope>NUCLEOTIDE SEQUENCE [LARGE SCALE GENOMIC DNA]</scope>
    <source>
        <strain evidence="4 5">HSP-20</strain>
    </source>
</reference>
<dbReference type="PANTHER" id="PTHR47505">
    <property type="entry name" value="DNA UTILIZATION PROTEIN YHGH"/>
    <property type="match status" value="1"/>
</dbReference>
<feature type="domain" description="Phosphoribosyltransferase" evidence="2">
    <location>
        <begin position="177"/>
        <end position="228"/>
    </location>
</feature>
<sequence>MLYPPQCVSCGEMVEGDFSLCPACWRNTPFIGGLVCDSCGTPLPGDDTGPVHCDDCLRLARPWTRGRAAFLYRDRARDLVLALKHGDRSDLARPAARWLHRAAGPLLGPQTLVTPVPLHWLRLLRRRYNQSALLSAGLARLAGLEHCPDLLVRTRRTPPQDHKDRDARFRNLTGAIRAHPRRLHLLQGRDILLVDDVMTSGATLAAAAEACLAAGARQVSVAVLARVAKDA</sequence>
<dbReference type="Gene3D" id="3.40.50.2020">
    <property type="match status" value="1"/>
</dbReference>
<evidence type="ECO:0000259" key="2">
    <source>
        <dbReference type="Pfam" id="PF00156"/>
    </source>
</evidence>
<dbReference type="EMBL" id="JAAATX020000006">
    <property type="protein sequence ID" value="MBU9698296.1"/>
    <property type="molecule type" value="Genomic_DNA"/>
</dbReference>
<name>A0ABS6J4X4_9RHOB</name>
<dbReference type="PANTHER" id="PTHR47505:SF1">
    <property type="entry name" value="DNA UTILIZATION PROTEIN YHGH"/>
    <property type="match status" value="1"/>
</dbReference>
<dbReference type="InterPro" id="IPR029057">
    <property type="entry name" value="PRTase-like"/>
</dbReference>
<comment type="caution">
    <text evidence="4">The sequence shown here is derived from an EMBL/GenBank/DDBJ whole genome shotgun (WGS) entry which is preliminary data.</text>
</comment>